<dbReference type="SUPFAM" id="SSF111337">
    <property type="entry name" value="QueA-like"/>
    <property type="match status" value="1"/>
</dbReference>
<sequence>MNITKDSIIQFNLPGHLACPLPSEDRGLQRDEVRLLVTECDGREINHAKFKAIHEWLLPGDVLVVNTSATRPSALPVSLPTGGHGMLHLGNKLNANEWLIEIREIVGNKTIRWKGGENGLVFQLPDEAFVTLKKRFYKDHKMLDLWHAEISAKQGLGAYLGDHALPIKYDKLDKRYPLSYYQTFFSFHSGSAEMPSAGRGFTPDLVEKLQKQGVIFAPILLHTGVSSLEEDETPYPEYMEINPVSASIINTAKSQGRRIIAIGTTAIRAIESASTMDGIVRPYRGNTSLFIEQHYTMKIADGLLTGFHEPRASHLHMLQSLAGFEHIEKAYMAAIDGKYYWHEFGDLHLILT</sequence>
<evidence type="ECO:0000256" key="2">
    <source>
        <dbReference type="ARBA" id="ARBA00022679"/>
    </source>
</evidence>
<keyword evidence="6" id="KW-1185">Reference proteome</keyword>
<keyword evidence="4" id="KW-0671">Queuosine biosynthesis</keyword>
<dbReference type="EMBL" id="JAUJEB010000005">
    <property type="protein sequence ID" value="MDN5214860.1"/>
    <property type="molecule type" value="Genomic_DNA"/>
</dbReference>
<dbReference type="Proteomes" id="UP001172083">
    <property type="component" value="Unassembled WGS sequence"/>
</dbReference>
<dbReference type="Pfam" id="PF02547">
    <property type="entry name" value="Queuosine_synth"/>
    <property type="match status" value="1"/>
</dbReference>
<evidence type="ECO:0000256" key="3">
    <source>
        <dbReference type="ARBA" id="ARBA00022691"/>
    </source>
</evidence>
<evidence type="ECO:0000313" key="5">
    <source>
        <dbReference type="EMBL" id="MDN5214860.1"/>
    </source>
</evidence>
<dbReference type="RefSeq" id="WP_346760198.1">
    <property type="nucleotide sequence ID" value="NZ_JAUJEB010000005.1"/>
</dbReference>
<reference evidence="5" key="1">
    <citation type="submission" date="2023-06" db="EMBL/GenBank/DDBJ databases">
        <title>Genomic of Agaribacillus aureum.</title>
        <authorList>
            <person name="Wang G."/>
        </authorList>
    </citation>
    <scope>NUCLEOTIDE SEQUENCE</scope>
    <source>
        <strain evidence="5">BMA12</strain>
    </source>
</reference>
<keyword evidence="2" id="KW-0808">Transferase</keyword>
<keyword evidence="1" id="KW-0963">Cytoplasm</keyword>
<dbReference type="InterPro" id="IPR042118">
    <property type="entry name" value="QueA_dom1"/>
</dbReference>
<dbReference type="Gene3D" id="3.40.1780.10">
    <property type="entry name" value="QueA-like"/>
    <property type="match status" value="1"/>
</dbReference>
<name>A0ABT8LAS7_9BACT</name>
<gene>
    <name evidence="5" type="ORF">QQ020_22460</name>
</gene>
<dbReference type="PANTHER" id="PTHR30307">
    <property type="entry name" value="S-ADENOSYLMETHIONINE:TRNA RIBOSYLTRANSFERASE-ISOMERASE"/>
    <property type="match status" value="1"/>
</dbReference>
<evidence type="ECO:0000256" key="1">
    <source>
        <dbReference type="ARBA" id="ARBA00022490"/>
    </source>
</evidence>
<keyword evidence="3" id="KW-0949">S-adenosyl-L-methionine</keyword>
<dbReference type="InterPro" id="IPR036100">
    <property type="entry name" value="QueA_sf"/>
</dbReference>
<dbReference type="InterPro" id="IPR042119">
    <property type="entry name" value="QueA_dom2"/>
</dbReference>
<protein>
    <submittedName>
        <fullName evidence="5">S-adenosylmethionine:tRNA ribosyltransferase-isomerase</fullName>
    </submittedName>
</protein>
<dbReference type="InterPro" id="IPR003699">
    <property type="entry name" value="QueA"/>
</dbReference>
<comment type="caution">
    <text evidence="5">The sequence shown here is derived from an EMBL/GenBank/DDBJ whole genome shotgun (WGS) entry which is preliminary data.</text>
</comment>
<organism evidence="5 6">
    <name type="scientific">Agaribacillus aureus</name>
    <dbReference type="NCBI Taxonomy" id="3051825"/>
    <lineage>
        <taxon>Bacteria</taxon>
        <taxon>Pseudomonadati</taxon>
        <taxon>Bacteroidota</taxon>
        <taxon>Cytophagia</taxon>
        <taxon>Cytophagales</taxon>
        <taxon>Splendidivirgaceae</taxon>
        <taxon>Agaribacillus</taxon>
    </lineage>
</organism>
<accession>A0ABT8LAS7</accession>
<dbReference type="PANTHER" id="PTHR30307:SF0">
    <property type="entry name" value="S-ADENOSYLMETHIONINE:TRNA RIBOSYLTRANSFERASE-ISOMERASE"/>
    <property type="match status" value="1"/>
</dbReference>
<dbReference type="Gene3D" id="2.40.10.240">
    <property type="entry name" value="QueA-like"/>
    <property type="match status" value="1"/>
</dbReference>
<proteinExistence type="predicted"/>
<evidence type="ECO:0000313" key="6">
    <source>
        <dbReference type="Proteomes" id="UP001172083"/>
    </source>
</evidence>
<evidence type="ECO:0000256" key="4">
    <source>
        <dbReference type="ARBA" id="ARBA00022785"/>
    </source>
</evidence>